<evidence type="ECO:0000313" key="3">
    <source>
        <dbReference type="EMBL" id="CAH9413296.1"/>
    </source>
</evidence>
<keyword evidence="3" id="KW-0413">Isomerase</keyword>
<proteinExistence type="inferred from homology"/>
<dbReference type="Gene3D" id="3.40.50.720">
    <property type="entry name" value="NAD(P)-binding Rossmann-like Domain"/>
    <property type="match status" value="1"/>
</dbReference>
<feature type="domain" description="NAD-dependent epimerase/dehydratase" evidence="2">
    <location>
        <begin position="12"/>
        <end position="229"/>
    </location>
</feature>
<dbReference type="EMBL" id="CAKXYP010000001">
    <property type="protein sequence ID" value="CAH9413296.1"/>
    <property type="molecule type" value="Genomic_DNA"/>
</dbReference>
<comment type="similarity">
    <text evidence="1">Belongs to the NAD(P)-dependent epimerase/dehydratase family.</text>
</comment>
<protein>
    <submittedName>
        <fullName evidence="3">UDP-glucose 4-epimerase (EC)</fullName>
        <ecNumber evidence="3">5.1.3.2</ecNumber>
    </submittedName>
</protein>
<dbReference type="RefSeq" id="WP_073774788.1">
    <property type="nucleotide sequence ID" value="NZ_CAKXYP010000001.1"/>
</dbReference>
<keyword evidence="4" id="KW-1185">Reference proteome</keyword>
<dbReference type="Pfam" id="PF01370">
    <property type="entry name" value="Epimerase"/>
    <property type="match status" value="1"/>
</dbReference>
<dbReference type="GO" id="GO:0003978">
    <property type="term" value="F:UDP-glucose 4-epimerase activity"/>
    <property type="evidence" value="ECO:0007669"/>
    <property type="project" value="UniProtKB-EC"/>
</dbReference>
<gene>
    <name evidence="3" type="ORF">SGL43_00294</name>
</gene>
<comment type="caution">
    <text evidence="3">The sequence shown here is derived from an EMBL/GenBank/DDBJ whole genome shotgun (WGS) entry which is preliminary data.</text>
</comment>
<evidence type="ECO:0000259" key="2">
    <source>
        <dbReference type="Pfam" id="PF01370"/>
    </source>
</evidence>
<dbReference type="Proteomes" id="UP001154015">
    <property type="component" value="Unassembled WGS sequence"/>
</dbReference>
<sequence length="308" mass="32260">MPSRPASPPTLLVLGATGFVGRHVCAASAAAGHQVLAVARSPLPGLAAHRFLSFDLARTPADEVARVLREERVDVVVNSIGSIWGAPPEEMTERCTAPTLRLLEALRLLDEPPRLVQLGSVLEYGDPPATAYGRAKLAAARAVLEADARGEVRALVLRIANAAGPGTPDISLLGQVAARLREAAAEGREAVVELNALLAHRDYVDVRDVADAVVAAATSSARGQIVGIGRGEAVPVRSLVTELIRVSGVPARVVEREAPTTAPGTDDWIQVDTGPARGLLGWRAGRSLESALRAFWTDAQRSPLPAGP</sequence>
<dbReference type="InterPro" id="IPR036291">
    <property type="entry name" value="NAD(P)-bd_dom_sf"/>
</dbReference>
<evidence type="ECO:0000256" key="1">
    <source>
        <dbReference type="ARBA" id="ARBA00007637"/>
    </source>
</evidence>
<name>A0ABN8UST2_STRGL</name>
<reference evidence="3" key="1">
    <citation type="submission" date="2022-03" db="EMBL/GenBank/DDBJ databases">
        <authorList>
            <person name="Leyn A S."/>
        </authorList>
    </citation>
    <scope>NUCLEOTIDE SEQUENCE</scope>
    <source>
        <strain evidence="3">Streptomyces globisporus 4-3</strain>
    </source>
</reference>
<accession>A0ABN8UST2</accession>
<evidence type="ECO:0000313" key="4">
    <source>
        <dbReference type="Proteomes" id="UP001154015"/>
    </source>
</evidence>
<organism evidence="3 4">
    <name type="scientific">Streptomyces globisporus</name>
    <dbReference type="NCBI Taxonomy" id="1908"/>
    <lineage>
        <taxon>Bacteria</taxon>
        <taxon>Bacillati</taxon>
        <taxon>Actinomycetota</taxon>
        <taxon>Actinomycetes</taxon>
        <taxon>Kitasatosporales</taxon>
        <taxon>Streptomycetaceae</taxon>
        <taxon>Streptomyces</taxon>
    </lineage>
</organism>
<dbReference type="PANTHER" id="PTHR43000">
    <property type="entry name" value="DTDP-D-GLUCOSE 4,6-DEHYDRATASE-RELATED"/>
    <property type="match status" value="1"/>
</dbReference>
<dbReference type="InterPro" id="IPR001509">
    <property type="entry name" value="Epimerase_deHydtase"/>
</dbReference>
<dbReference type="SUPFAM" id="SSF51735">
    <property type="entry name" value="NAD(P)-binding Rossmann-fold domains"/>
    <property type="match status" value="1"/>
</dbReference>
<dbReference type="EC" id="5.1.3.2" evidence="3"/>